<organism evidence="1 2">
    <name type="scientific">Phytophthora fragariae</name>
    <dbReference type="NCBI Taxonomy" id="53985"/>
    <lineage>
        <taxon>Eukaryota</taxon>
        <taxon>Sar</taxon>
        <taxon>Stramenopiles</taxon>
        <taxon>Oomycota</taxon>
        <taxon>Peronosporomycetes</taxon>
        <taxon>Peronosporales</taxon>
        <taxon>Peronosporaceae</taxon>
        <taxon>Phytophthora</taxon>
    </lineage>
</organism>
<gene>
    <name evidence="1" type="ORF">PF004_g30289</name>
</gene>
<sequence>MNIFKTEITELCRHVNPGGHNRLTRAAEEQWRSTRKLGSLLGDSEDLTRRKALAAAALRRLWTIWLRTHYTTDTTRIRLYNCYVLPVLLYNCGT</sequence>
<evidence type="ECO:0000313" key="1">
    <source>
        <dbReference type="EMBL" id="KAE9163022.1"/>
    </source>
</evidence>
<reference evidence="1 2" key="1">
    <citation type="submission" date="2018-09" db="EMBL/GenBank/DDBJ databases">
        <title>Genomic investigation of the strawberry pathogen Phytophthora fragariae indicates pathogenicity is determined by transcriptional variation in three key races.</title>
        <authorList>
            <person name="Adams T.M."/>
            <person name="Armitage A.D."/>
            <person name="Sobczyk M.K."/>
            <person name="Bates H.J."/>
            <person name="Dunwell J.M."/>
            <person name="Nellist C.F."/>
            <person name="Harrison R.J."/>
        </authorList>
    </citation>
    <scope>NUCLEOTIDE SEQUENCE [LARGE SCALE GENOMIC DNA]</scope>
    <source>
        <strain evidence="1 2">BC-23</strain>
    </source>
</reference>
<comment type="caution">
    <text evidence="1">The sequence shown here is derived from an EMBL/GenBank/DDBJ whole genome shotgun (WGS) entry which is preliminary data.</text>
</comment>
<dbReference type="Proteomes" id="UP000476176">
    <property type="component" value="Unassembled WGS sequence"/>
</dbReference>
<evidence type="ECO:0000313" key="2">
    <source>
        <dbReference type="Proteomes" id="UP000476176"/>
    </source>
</evidence>
<dbReference type="AlphaFoldDB" id="A0A6G0MDL1"/>
<protein>
    <submittedName>
        <fullName evidence="1">Uncharacterized protein</fullName>
    </submittedName>
</protein>
<accession>A0A6G0MDL1</accession>
<proteinExistence type="predicted"/>
<name>A0A6G0MDL1_9STRA</name>
<dbReference type="EMBL" id="QXGC01006206">
    <property type="protein sequence ID" value="KAE9163022.1"/>
    <property type="molecule type" value="Genomic_DNA"/>
</dbReference>